<dbReference type="PRINTS" id="PR00974">
    <property type="entry name" value="RIBOSOMALS18"/>
</dbReference>
<dbReference type="GO" id="GO:0070181">
    <property type="term" value="F:small ribosomal subunit rRNA binding"/>
    <property type="evidence" value="ECO:0007669"/>
    <property type="project" value="TreeGrafter"/>
</dbReference>
<keyword evidence="2 4" id="KW-0689">Ribosomal protein</keyword>
<dbReference type="GO" id="GO:0022627">
    <property type="term" value="C:cytosolic small ribosomal subunit"/>
    <property type="evidence" value="ECO:0007669"/>
    <property type="project" value="TreeGrafter"/>
</dbReference>
<dbReference type="Proteomes" id="UP001058569">
    <property type="component" value="Chromosome"/>
</dbReference>
<dbReference type="EMBL" id="CP101806">
    <property type="protein sequence ID" value="UUD34959.1"/>
    <property type="molecule type" value="Genomic_DNA"/>
</dbReference>
<comment type="similarity">
    <text evidence="1 4 5">Belongs to the bacterial ribosomal protein bS18 family.</text>
</comment>
<accession>A0A3P8MFB2</accession>
<evidence type="ECO:0000256" key="5">
    <source>
        <dbReference type="RuleBase" id="RU003910"/>
    </source>
</evidence>
<dbReference type="InterPro" id="IPR036870">
    <property type="entry name" value="Ribosomal_bS18_sf"/>
</dbReference>
<dbReference type="Gene3D" id="4.10.640.10">
    <property type="entry name" value="Ribosomal protein S18"/>
    <property type="match status" value="1"/>
</dbReference>
<evidence type="ECO:0000313" key="8">
    <source>
        <dbReference type="Proteomes" id="UP000280036"/>
    </source>
</evidence>
<keyword evidence="4" id="KW-0694">RNA-binding</keyword>
<dbReference type="InterPro" id="IPR001648">
    <property type="entry name" value="Ribosomal_bS18"/>
</dbReference>
<proteinExistence type="inferred from homology"/>
<dbReference type="HAMAP" id="MF_00270">
    <property type="entry name" value="Ribosomal_bS18"/>
    <property type="match status" value="1"/>
</dbReference>
<keyword evidence="9" id="KW-1185">Reference proteome</keyword>
<name>A0A3P8MFB2_9BACT</name>
<reference evidence="7 8" key="1">
    <citation type="submission" date="2018-12" db="EMBL/GenBank/DDBJ databases">
        <authorList>
            <consortium name="Pathogen Informatics"/>
        </authorList>
    </citation>
    <scope>NUCLEOTIDE SEQUENCE [LARGE SCALE GENOMIC DNA]</scope>
    <source>
        <strain evidence="7 8">NCTC10126</strain>
    </source>
</reference>
<dbReference type="RefSeq" id="WP_126118424.1">
    <property type="nucleotide sequence ID" value="NZ_CP101806.1"/>
</dbReference>
<keyword evidence="4" id="KW-0699">rRNA-binding</keyword>
<comment type="function">
    <text evidence="4">Binds as a heterodimer with protein bS6 to the central domain of the 16S rRNA, where it helps stabilize the platform of the 30S subunit.</text>
</comment>
<gene>
    <name evidence="4 7" type="primary">rpsR</name>
    <name evidence="7" type="ORF">NCTC10126_00715</name>
    <name evidence="6" type="ORF">NPA07_04080</name>
</gene>
<reference evidence="6" key="2">
    <citation type="submission" date="2022-07" db="EMBL/GenBank/DDBJ databases">
        <title>Complete genome of Mycoplasma caviae type strain G122.</title>
        <authorList>
            <person name="Spergser J."/>
        </authorList>
    </citation>
    <scope>NUCLEOTIDE SEQUENCE</scope>
    <source>
        <strain evidence="6">G122</strain>
    </source>
</reference>
<dbReference type="SUPFAM" id="SSF46911">
    <property type="entry name" value="Ribosomal protein S18"/>
    <property type="match status" value="1"/>
</dbReference>
<dbReference type="OrthoDB" id="9812008at2"/>
<dbReference type="Pfam" id="PF01084">
    <property type="entry name" value="Ribosomal_S18"/>
    <property type="match status" value="1"/>
</dbReference>
<dbReference type="PANTHER" id="PTHR13479">
    <property type="entry name" value="30S RIBOSOMAL PROTEIN S18"/>
    <property type="match status" value="1"/>
</dbReference>
<dbReference type="NCBIfam" id="TIGR00165">
    <property type="entry name" value="S18"/>
    <property type="match status" value="1"/>
</dbReference>
<dbReference type="EMBL" id="UZVY01000001">
    <property type="protein sequence ID" value="VDR42213.1"/>
    <property type="molecule type" value="Genomic_DNA"/>
</dbReference>
<comment type="subunit">
    <text evidence="4">Part of the 30S ribosomal subunit. Forms a tight heterodimer with protein bS6.</text>
</comment>
<evidence type="ECO:0000313" key="7">
    <source>
        <dbReference type="EMBL" id="VDR42213.1"/>
    </source>
</evidence>
<evidence type="ECO:0000256" key="2">
    <source>
        <dbReference type="ARBA" id="ARBA00022980"/>
    </source>
</evidence>
<evidence type="ECO:0000256" key="1">
    <source>
        <dbReference type="ARBA" id="ARBA00005589"/>
    </source>
</evidence>
<dbReference type="Proteomes" id="UP000280036">
    <property type="component" value="Unassembled WGS sequence"/>
</dbReference>
<evidence type="ECO:0000313" key="9">
    <source>
        <dbReference type="Proteomes" id="UP001058569"/>
    </source>
</evidence>
<protein>
    <recommendedName>
        <fullName evidence="4">Small ribosomal subunit protein bS18</fullName>
    </recommendedName>
</protein>
<evidence type="ECO:0000256" key="4">
    <source>
        <dbReference type="HAMAP-Rule" id="MF_00270"/>
    </source>
</evidence>
<dbReference type="GO" id="GO:0003735">
    <property type="term" value="F:structural constituent of ribosome"/>
    <property type="evidence" value="ECO:0007669"/>
    <property type="project" value="InterPro"/>
</dbReference>
<dbReference type="GO" id="GO:0006412">
    <property type="term" value="P:translation"/>
    <property type="evidence" value="ECO:0007669"/>
    <property type="project" value="UniProtKB-UniRule"/>
</dbReference>
<organism evidence="7 8">
    <name type="scientific">Mycoplasmopsis caviae</name>
    <dbReference type="NCBI Taxonomy" id="55603"/>
    <lineage>
        <taxon>Bacteria</taxon>
        <taxon>Bacillati</taxon>
        <taxon>Mycoplasmatota</taxon>
        <taxon>Mycoplasmoidales</taxon>
        <taxon>Metamycoplasmataceae</taxon>
        <taxon>Mycoplasmopsis</taxon>
    </lineage>
</organism>
<evidence type="ECO:0000313" key="6">
    <source>
        <dbReference type="EMBL" id="UUD34959.1"/>
    </source>
</evidence>
<dbReference type="PANTHER" id="PTHR13479:SF40">
    <property type="entry name" value="SMALL RIBOSOMAL SUBUNIT PROTEIN BS18M"/>
    <property type="match status" value="1"/>
</dbReference>
<sequence>MALKNKKKTNFRRRRCETCDLKLTYIDYKNTEFLSKFVTTTGQIKPRSATGACAKDQRKIAGAIKRARFVALMPFSKERVRLVK</sequence>
<dbReference type="AlphaFoldDB" id="A0A3P8MFB2"/>
<evidence type="ECO:0000256" key="3">
    <source>
        <dbReference type="ARBA" id="ARBA00023274"/>
    </source>
</evidence>
<keyword evidence="3 4" id="KW-0687">Ribonucleoprotein</keyword>